<organism evidence="1 2">
    <name type="scientific">Riemerella columbipharyngis</name>
    <dbReference type="NCBI Taxonomy" id="1071918"/>
    <lineage>
        <taxon>Bacteria</taxon>
        <taxon>Pseudomonadati</taxon>
        <taxon>Bacteroidota</taxon>
        <taxon>Flavobacteriia</taxon>
        <taxon>Flavobacteriales</taxon>
        <taxon>Weeksellaceae</taxon>
        <taxon>Riemerella</taxon>
    </lineage>
</organism>
<dbReference type="AlphaFoldDB" id="A0A1G7ALJ7"/>
<dbReference type="EMBL" id="FNAS01000004">
    <property type="protein sequence ID" value="SDE15590.1"/>
    <property type="molecule type" value="Genomic_DNA"/>
</dbReference>
<dbReference type="RefSeq" id="WP_245688814.1">
    <property type="nucleotide sequence ID" value="NZ_FNAS01000004.1"/>
</dbReference>
<gene>
    <name evidence="1" type="ORF">SAMN05421544_10419</name>
</gene>
<keyword evidence="2" id="KW-1185">Reference proteome</keyword>
<evidence type="ECO:0000313" key="2">
    <source>
        <dbReference type="Proteomes" id="UP000198517"/>
    </source>
</evidence>
<evidence type="ECO:0008006" key="3">
    <source>
        <dbReference type="Google" id="ProtNLM"/>
    </source>
</evidence>
<evidence type="ECO:0000313" key="1">
    <source>
        <dbReference type="EMBL" id="SDE15590.1"/>
    </source>
</evidence>
<accession>A0A1G7ALJ7</accession>
<dbReference type="STRING" id="1071918.SAMN05421544_10419"/>
<protein>
    <recommendedName>
        <fullName evidence="3">Helix-turn-helix domain-containing protein</fullName>
    </recommendedName>
</protein>
<proteinExistence type="predicted"/>
<name>A0A1G7ALJ7_9FLAO</name>
<dbReference type="Proteomes" id="UP000198517">
    <property type="component" value="Unassembled WGS sequence"/>
</dbReference>
<sequence>MTTIEMMESAYLIEVSKKITMTLQEFCQVTGWDKRKVYQRIKNKILPEQLIKGGYEYRSQRKQPIFLTKEVLDWIKN</sequence>
<reference evidence="1 2" key="1">
    <citation type="submission" date="2016-10" db="EMBL/GenBank/DDBJ databases">
        <authorList>
            <person name="de Groot N.N."/>
        </authorList>
    </citation>
    <scope>NUCLEOTIDE SEQUENCE [LARGE SCALE GENOMIC DNA]</scope>
    <source>
        <strain evidence="1 2">DSM 24015</strain>
    </source>
</reference>